<feature type="transmembrane region" description="Helical" evidence="7">
    <location>
        <begin position="63"/>
        <end position="82"/>
    </location>
</feature>
<dbReference type="Pfam" id="PF01758">
    <property type="entry name" value="SBF"/>
    <property type="match status" value="1"/>
</dbReference>
<feature type="transmembrane region" description="Helical" evidence="7">
    <location>
        <begin position="134"/>
        <end position="156"/>
    </location>
</feature>
<dbReference type="InterPro" id="IPR038770">
    <property type="entry name" value="Na+/solute_symporter_sf"/>
</dbReference>
<accession>A0AAD3CU53</accession>
<feature type="transmembrane region" description="Helical" evidence="7">
    <location>
        <begin position="94"/>
        <end position="114"/>
    </location>
</feature>
<comment type="caution">
    <text evidence="8">The sequence shown here is derived from an EMBL/GenBank/DDBJ whole genome shotgun (WGS) entry which is preliminary data.</text>
</comment>
<evidence type="ECO:0000313" key="9">
    <source>
        <dbReference type="Proteomes" id="UP001054902"/>
    </source>
</evidence>
<proteinExistence type="inferred from homology"/>
<dbReference type="AlphaFoldDB" id="A0AAD3CU53"/>
<gene>
    <name evidence="8" type="ORF">CTEN210_08777</name>
</gene>
<dbReference type="EMBL" id="BLLK01000045">
    <property type="protein sequence ID" value="GFH52301.1"/>
    <property type="molecule type" value="Genomic_DNA"/>
</dbReference>
<evidence type="ECO:0000256" key="2">
    <source>
        <dbReference type="ARBA" id="ARBA00006528"/>
    </source>
</evidence>
<organism evidence="8 9">
    <name type="scientific">Chaetoceros tenuissimus</name>
    <dbReference type="NCBI Taxonomy" id="426638"/>
    <lineage>
        <taxon>Eukaryota</taxon>
        <taxon>Sar</taxon>
        <taxon>Stramenopiles</taxon>
        <taxon>Ochrophyta</taxon>
        <taxon>Bacillariophyta</taxon>
        <taxon>Coscinodiscophyceae</taxon>
        <taxon>Chaetocerotophycidae</taxon>
        <taxon>Chaetocerotales</taxon>
        <taxon>Chaetocerotaceae</taxon>
        <taxon>Chaetoceros</taxon>
    </lineage>
</organism>
<reference evidence="8 9" key="1">
    <citation type="journal article" date="2021" name="Sci. Rep.">
        <title>The genome of the diatom Chaetoceros tenuissimus carries an ancient integrated fragment of an extant virus.</title>
        <authorList>
            <person name="Hongo Y."/>
            <person name="Kimura K."/>
            <person name="Takaki Y."/>
            <person name="Yoshida Y."/>
            <person name="Baba S."/>
            <person name="Kobayashi G."/>
            <person name="Nagasaki K."/>
            <person name="Hano T."/>
            <person name="Tomaru Y."/>
        </authorList>
    </citation>
    <scope>NUCLEOTIDE SEQUENCE [LARGE SCALE GENOMIC DNA]</scope>
    <source>
        <strain evidence="8 9">NIES-3715</strain>
    </source>
</reference>
<dbReference type="InterPro" id="IPR004710">
    <property type="entry name" value="Bilac:Na_transpt"/>
</dbReference>
<dbReference type="Proteomes" id="UP001054902">
    <property type="component" value="Unassembled WGS sequence"/>
</dbReference>
<keyword evidence="4 7" id="KW-1133">Transmembrane helix</keyword>
<sequence>MADFRPIVGNILLGLLIFGMSSTVEFGHFKEQVKNFRAIATGCFLQFIVLPFLGFIVVKIANFEYYMGITLLIITSSPGGAYSNWFCSIFNADLALSVTMTAISTILSVAFLPFNVYVYSKATYSSEVLSSLDWTSLGISLAVVVVAIAAGLVVSLKCSNSERGAKIRDIANKFGNLAGLGLILFTSLAPEGGRITLDGREPIFYYGTIMPIALGLVCSIIISTLARLKKPERVTVAVECVYQNTGIAMTSCLALFPDKDEQLQALGVPFWYTGMQTVFVGCFCLVSWKAGWTKAPADTWNIFKVLLTSYEVAKNHDDENKQIESNEDNFTDTKATQRTETKGIVHANQSQVTPKDEETEAQDEETWRDNEEIETATNIAGNDDWFSDFLKVTKVKK</sequence>
<keyword evidence="5 7" id="KW-0472">Membrane</keyword>
<evidence type="ECO:0000256" key="6">
    <source>
        <dbReference type="SAM" id="MobiDB-lite"/>
    </source>
</evidence>
<dbReference type="Gene3D" id="1.20.1530.20">
    <property type="match status" value="1"/>
</dbReference>
<feature type="transmembrane region" description="Helical" evidence="7">
    <location>
        <begin position="203"/>
        <end position="222"/>
    </location>
</feature>
<dbReference type="PANTHER" id="PTHR10361:SF28">
    <property type="entry name" value="P3 PROTEIN-RELATED"/>
    <property type="match status" value="1"/>
</dbReference>
<comment type="similarity">
    <text evidence="2">Belongs to the bile acid:sodium symporter (BASS) (TC 2.A.28) family.</text>
</comment>
<feature type="transmembrane region" description="Helical" evidence="7">
    <location>
        <begin position="38"/>
        <end position="57"/>
    </location>
</feature>
<evidence type="ECO:0000256" key="3">
    <source>
        <dbReference type="ARBA" id="ARBA00022692"/>
    </source>
</evidence>
<evidence type="ECO:0000256" key="4">
    <source>
        <dbReference type="ARBA" id="ARBA00022989"/>
    </source>
</evidence>
<dbReference type="InterPro" id="IPR002657">
    <property type="entry name" value="BilAc:Na_symport/Acr3"/>
</dbReference>
<protein>
    <submittedName>
        <fullName evidence="8">SBF-domain-containing protein</fullName>
    </submittedName>
</protein>
<feature type="transmembrane region" description="Helical" evidence="7">
    <location>
        <begin position="6"/>
        <end position="26"/>
    </location>
</feature>
<evidence type="ECO:0000313" key="8">
    <source>
        <dbReference type="EMBL" id="GFH52301.1"/>
    </source>
</evidence>
<feature type="transmembrane region" description="Helical" evidence="7">
    <location>
        <begin position="177"/>
        <end position="197"/>
    </location>
</feature>
<feature type="region of interest" description="Disordered" evidence="6">
    <location>
        <begin position="318"/>
        <end position="369"/>
    </location>
</feature>
<keyword evidence="9" id="KW-1185">Reference proteome</keyword>
<evidence type="ECO:0000256" key="7">
    <source>
        <dbReference type="SAM" id="Phobius"/>
    </source>
</evidence>
<dbReference type="GO" id="GO:0016020">
    <property type="term" value="C:membrane"/>
    <property type="evidence" value="ECO:0007669"/>
    <property type="project" value="UniProtKB-SubCell"/>
</dbReference>
<evidence type="ECO:0000256" key="5">
    <source>
        <dbReference type="ARBA" id="ARBA00023136"/>
    </source>
</evidence>
<dbReference type="PANTHER" id="PTHR10361">
    <property type="entry name" value="SODIUM-BILE ACID COTRANSPORTER"/>
    <property type="match status" value="1"/>
</dbReference>
<evidence type="ECO:0000256" key="1">
    <source>
        <dbReference type="ARBA" id="ARBA00004141"/>
    </source>
</evidence>
<name>A0AAD3CU53_9STRA</name>
<comment type="subcellular location">
    <subcellularLocation>
        <location evidence="1">Membrane</location>
        <topology evidence="1">Multi-pass membrane protein</topology>
    </subcellularLocation>
</comment>
<keyword evidence="3 7" id="KW-0812">Transmembrane</keyword>